<name>A0A1C3KLN0_PLAMA</name>
<reference evidence="1 2" key="1">
    <citation type="submission" date="2016-06" db="EMBL/GenBank/DDBJ databases">
        <authorList>
            <consortium name="Pathogen Informatics"/>
        </authorList>
    </citation>
    <scope>NUCLEOTIDE SEQUENCE [LARGE SCALE GENOMIC DNA]</scope>
    <source>
        <strain evidence="1">PmlGA01</strain>
    </source>
</reference>
<protein>
    <submittedName>
        <fullName evidence="1">Uncharacterized protein</fullName>
    </submittedName>
</protein>
<dbReference type="AlphaFoldDB" id="A0A1C3KLN0"/>
<organism evidence="1 2">
    <name type="scientific">Plasmodium malariae</name>
    <dbReference type="NCBI Taxonomy" id="5858"/>
    <lineage>
        <taxon>Eukaryota</taxon>
        <taxon>Sar</taxon>
        <taxon>Alveolata</taxon>
        <taxon>Apicomplexa</taxon>
        <taxon>Aconoidasida</taxon>
        <taxon>Haemosporida</taxon>
        <taxon>Plasmodiidae</taxon>
        <taxon>Plasmodium</taxon>
        <taxon>Plasmodium (Plasmodium)</taxon>
    </lineage>
</organism>
<dbReference type="EMBL" id="LT594493">
    <property type="protein sequence ID" value="SBT74902.1"/>
    <property type="molecule type" value="Genomic_DNA"/>
</dbReference>
<proteinExistence type="predicted"/>
<evidence type="ECO:0000313" key="1">
    <source>
        <dbReference type="EMBL" id="SBT74902.1"/>
    </source>
</evidence>
<gene>
    <name evidence="1" type="primary">PmlGA01_050012900</name>
    <name evidence="1" type="ORF">PMLGA01_050012900</name>
</gene>
<dbReference type="Proteomes" id="UP000219799">
    <property type="component" value="Chromosome 5"/>
</dbReference>
<evidence type="ECO:0000313" key="2">
    <source>
        <dbReference type="Proteomes" id="UP000219799"/>
    </source>
</evidence>
<sequence>MSYLLDDKKIILKELLSKNENIKVKASLRT</sequence>
<accession>A0A1C3KLN0</accession>